<dbReference type="Pfam" id="PF12867">
    <property type="entry name" value="DinB_2"/>
    <property type="match status" value="1"/>
</dbReference>
<reference evidence="4" key="1">
    <citation type="submission" date="2023-07" db="EMBL/GenBank/DDBJ databases">
        <authorList>
            <person name="Haufschild T."/>
            <person name="Kallscheuer N."/>
            <person name="Hammer J."/>
            <person name="Kohn T."/>
            <person name="Kabuu M."/>
            <person name="Jogler M."/>
            <person name="Wohfarth N."/>
            <person name="Heuer A."/>
            <person name="Rohde M."/>
            <person name="van Teeseling M.C.F."/>
            <person name="Jogler C."/>
        </authorList>
    </citation>
    <scope>NUCLEOTIDE SEQUENCE</scope>
    <source>
        <strain evidence="3">Strain 138</strain>
        <strain evidence="4">Strain 318</strain>
    </source>
</reference>
<dbReference type="InterPro" id="IPR024775">
    <property type="entry name" value="DinB-like"/>
</dbReference>
<sequence>MFVAPSRAGNLRALWRAPHCVSLTCATACIVLTAPVLSFAQTASDPITGAWSGRLGRSAVPSYPVSLSLKLDGTSVSGTVSTADGNGEVSIGAYDTASSTLHLEVRRVGESSASLVFDGVVVHGLATGRVLSAQGTGTFVLTLDGTSLSAPQANLATISRDVLRSAVEELMSNITRAAAIVPAQRFRWRPVGTVRSVAELLGHIVDASLYFCGRATGHSVQWTDANAQVSLDKQVLIAKLNDVAAQCNAAAGSGTLEMLVANYGHASLHYGNLVTYLRLLGHVPPAGR</sequence>
<accession>A0AA49JWX8</accession>
<organism evidence="4 5">
    <name type="scientific">Pseudogemmatithrix spongiicola</name>
    <dbReference type="NCBI Taxonomy" id="3062599"/>
    <lineage>
        <taxon>Bacteria</taxon>
        <taxon>Pseudomonadati</taxon>
        <taxon>Gemmatimonadota</taxon>
        <taxon>Gemmatimonadia</taxon>
        <taxon>Gemmatimonadales</taxon>
        <taxon>Gemmatimonadaceae</taxon>
        <taxon>Pseudogemmatithrix</taxon>
    </lineage>
</organism>
<dbReference type="KEGG" id="pspc:Strain318_002854"/>
<evidence type="ECO:0000259" key="2">
    <source>
        <dbReference type="Pfam" id="PF12867"/>
    </source>
</evidence>
<dbReference type="Proteomes" id="UP001229955">
    <property type="component" value="Chromosome"/>
</dbReference>
<dbReference type="Gene3D" id="1.20.120.450">
    <property type="entry name" value="dinb family like domain"/>
    <property type="match status" value="1"/>
</dbReference>
<evidence type="ECO:0000313" key="4">
    <source>
        <dbReference type="EMBL" id="WKW16438.1"/>
    </source>
</evidence>
<dbReference type="RefSeq" id="WP_367886380.1">
    <property type="nucleotide sequence ID" value="NZ_CP130612.1"/>
</dbReference>
<name>A0AA49Q847_9BACT</name>
<dbReference type="InterPro" id="IPR034660">
    <property type="entry name" value="DinB/YfiT-like"/>
</dbReference>
<gene>
    <name evidence="3" type="ORF">Strain138_002854</name>
    <name evidence="4" type="ORF">Strain318_002854</name>
</gene>
<dbReference type="EMBL" id="CP130613">
    <property type="protein sequence ID" value="WKW16438.1"/>
    <property type="molecule type" value="Genomic_DNA"/>
</dbReference>
<dbReference type="AlphaFoldDB" id="A0AA49Q847"/>
<dbReference type="SUPFAM" id="SSF109854">
    <property type="entry name" value="DinB/YfiT-like putative metalloenzymes"/>
    <property type="match status" value="1"/>
</dbReference>
<evidence type="ECO:0000313" key="3">
    <source>
        <dbReference type="EMBL" id="WKW13531.1"/>
    </source>
</evidence>
<protein>
    <submittedName>
        <fullName evidence="4">DinB family protein</fullName>
    </submittedName>
</protein>
<evidence type="ECO:0000313" key="5">
    <source>
        <dbReference type="Proteomes" id="UP001229955"/>
    </source>
</evidence>
<feature type="domain" description="DinB-like" evidence="2">
    <location>
        <begin position="170"/>
        <end position="283"/>
    </location>
</feature>
<proteinExistence type="predicted"/>
<feature type="chain" id="PRO_5041238803" evidence="1">
    <location>
        <begin position="41"/>
        <end position="288"/>
    </location>
</feature>
<accession>A0AA49Q847</accession>
<keyword evidence="5" id="KW-1185">Reference proteome</keyword>
<feature type="signal peptide" evidence="1">
    <location>
        <begin position="1"/>
        <end position="40"/>
    </location>
</feature>
<evidence type="ECO:0000256" key="1">
    <source>
        <dbReference type="SAM" id="SignalP"/>
    </source>
</evidence>
<keyword evidence="1" id="KW-0732">Signal</keyword>
<dbReference type="EMBL" id="CP130612">
    <property type="protein sequence ID" value="WKW13531.1"/>
    <property type="molecule type" value="Genomic_DNA"/>
</dbReference>